<keyword evidence="2" id="KW-0805">Transcription regulation</keyword>
<dbReference type="InterPro" id="IPR036638">
    <property type="entry name" value="HLH_DNA-bd_sf"/>
</dbReference>
<dbReference type="InterPro" id="IPR057072">
    <property type="entry name" value="bHLH_INO4"/>
</dbReference>
<name>A0A9P8QCK8_WICPI</name>
<dbReference type="PROSITE" id="PS50888">
    <property type="entry name" value="BHLH"/>
    <property type="match status" value="1"/>
</dbReference>
<evidence type="ECO:0000256" key="3">
    <source>
        <dbReference type="ARBA" id="ARBA00023125"/>
    </source>
</evidence>
<accession>A0A9P8QCK8</accession>
<dbReference type="GO" id="GO:0000978">
    <property type="term" value="F:RNA polymerase II cis-regulatory region sequence-specific DNA binding"/>
    <property type="evidence" value="ECO:0007669"/>
    <property type="project" value="TreeGrafter"/>
</dbReference>
<evidence type="ECO:0000256" key="4">
    <source>
        <dbReference type="ARBA" id="ARBA00023163"/>
    </source>
</evidence>
<evidence type="ECO:0000256" key="1">
    <source>
        <dbReference type="ARBA" id="ARBA00004123"/>
    </source>
</evidence>
<dbReference type="OrthoDB" id="5778525at2759"/>
<organism evidence="8 9">
    <name type="scientific">Wickerhamomyces pijperi</name>
    <name type="common">Yeast</name>
    <name type="synonym">Pichia pijperi</name>
    <dbReference type="NCBI Taxonomy" id="599730"/>
    <lineage>
        <taxon>Eukaryota</taxon>
        <taxon>Fungi</taxon>
        <taxon>Dikarya</taxon>
        <taxon>Ascomycota</taxon>
        <taxon>Saccharomycotina</taxon>
        <taxon>Saccharomycetes</taxon>
        <taxon>Phaffomycetales</taxon>
        <taxon>Wickerhamomycetaceae</taxon>
        <taxon>Wickerhamomyces</taxon>
    </lineage>
</organism>
<dbReference type="SMART" id="SM00353">
    <property type="entry name" value="HLH"/>
    <property type="match status" value="1"/>
</dbReference>
<dbReference type="Proteomes" id="UP000774326">
    <property type="component" value="Unassembled WGS sequence"/>
</dbReference>
<dbReference type="InterPro" id="IPR011598">
    <property type="entry name" value="bHLH_dom"/>
</dbReference>
<keyword evidence="9" id="KW-1185">Reference proteome</keyword>
<evidence type="ECO:0000313" key="8">
    <source>
        <dbReference type="EMBL" id="KAH3688448.1"/>
    </source>
</evidence>
<evidence type="ECO:0000256" key="6">
    <source>
        <dbReference type="SAM" id="MobiDB-lite"/>
    </source>
</evidence>
<evidence type="ECO:0000313" key="9">
    <source>
        <dbReference type="Proteomes" id="UP000774326"/>
    </source>
</evidence>
<comment type="caution">
    <text evidence="8">The sequence shown here is derived from an EMBL/GenBank/DDBJ whole genome shotgun (WGS) entry which is preliminary data.</text>
</comment>
<evidence type="ECO:0000259" key="7">
    <source>
        <dbReference type="PROSITE" id="PS50888"/>
    </source>
</evidence>
<keyword evidence="3" id="KW-0238">DNA-binding</keyword>
<reference evidence="8" key="2">
    <citation type="submission" date="2021-01" db="EMBL/GenBank/DDBJ databases">
        <authorList>
            <person name="Schikora-Tamarit M.A."/>
        </authorList>
    </citation>
    <scope>NUCLEOTIDE SEQUENCE</scope>
    <source>
        <strain evidence="8">CBS2887</strain>
    </source>
</reference>
<dbReference type="GO" id="GO:0046983">
    <property type="term" value="F:protein dimerization activity"/>
    <property type="evidence" value="ECO:0007669"/>
    <property type="project" value="InterPro"/>
</dbReference>
<feature type="compositionally biased region" description="Acidic residues" evidence="6">
    <location>
        <begin position="122"/>
        <end position="147"/>
    </location>
</feature>
<keyword evidence="4" id="KW-0804">Transcription</keyword>
<dbReference type="PANTHER" id="PTHR15741">
    <property type="entry name" value="BASIC HELIX-LOOP-HELIX ZIP TRANSCRIPTION FACTOR"/>
    <property type="match status" value="1"/>
</dbReference>
<dbReference type="InterPro" id="IPR052207">
    <property type="entry name" value="Max-like/E-box_TFs"/>
</dbReference>
<dbReference type="EMBL" id="JAEUBG010000347">
    <property type="protein sequence ID" value="KAH3688448.1"/>
    <property type="molecule type" value="Genomic_DNA"/>
</dbReference>
<reference evidence="8" key="1">
    <citation type="journal article" date="2021" name="Open Biol.">
        <title>Shared evolutionary footprints suggest mitochondrial oxidative damage underlies multiple complex I losses in fungi.</title>
        <authorList>
            <person name="Schikora-Tamarit M.A."/>
            <person name="Marcet-Houben M."/>
            <person name="Nosek J."/>
            <person name="Gabaldon T."/>
        </authorList>
    </citation>
    <scope>NUCLEOTIDE SEQUENCE</scope>
    <source>
        <strain evidence="8">CBS2887</strain>
    </source>
</reference>
<proteinExistence type="predicted"/>
<feature type="region of interest" description="Disordered" evidence="6">
    <location>
        <begin position="108"/>
        <end position="147"/>
    </location>
</feature>
<dbReference type="PANTHER" id="PTHR15741:SF27">
    <property type="entry name" value="TRANSCRIPTION FACTOR AP-4"/>
    <property type="match status" value="1"/>
</dbReference>
<dbReference type="SUPFAM" id="SSF47459">
    <property type="entry name" value="HLH, helix-loop-helix DNA-binding domain"/>
    <property type="match status" value="1"/>
</dbReference>
<feature type="compositionally biased region" description="Basic and acidic residues" evidence="6">
    <location>
        <begin position="21"/>
        <end position="37"/>
    </location>
</feature>
<dbReference type="GO" id="GO:0000981">
    <property type="term" value="F:DNA-binding transcription factor activity, RNA polymerase II-specific"/>
    <property type="evidence" value="ECO:0007669"/>
    <property type="project" value="TreeGrafter"/>
</dbReference>
<feature type="region of interest" description="Disordered" evidence="6">
    <location>
        <begin position="1"/>
        <end position="37"/>
    </location>
</feature>
<dbReference type="AlphaFoldDB" id="A0A9P8QCK8"/>
<comment type="subcellular location">
    <subcellularLocation>
        <location evidence="1">Nucleus</location>
    </subcellularLocation>
</comment>
<evidence type="ECO:0000256" key="2">
    <source>
        <dbReference type="ARBA" id="ARBA00023015"/>
    </source>
</evidence>
<gene>
    <name evidence="8" type="ORF">WICPIJ_000587</name>
</gene>
<evidence type="ECO:0000256" key="5">
    <source>
        <dbReference type="ARBA" id="ARBA00023242"/>
    </source>
</evidence>
<feature type="compositionally biased region" description="Basic residues" evidence="6">
    <location>
        <begin position="10"/>
        <end position="20"/>
    </location>
</feature>
<protein>
    <recommendedName>
        <fullName evidence="7">BHLH domain-containing protein</fullName>
    </recommendedName>
</protein>
<dbReference type="Gene3D" id="4.10.280.10">
    <property type="entry name" value="Helix-loop-helix DNA-binding domain"/>
    <property type="match status" value="1"/>
</dbReference>
<keyword evidence="5" id="KW-0539">Nucleus</keyword>
<sequence length="147" mass="17404">MSTRPEGKVTKPKTKRNRKSHLTDTDRKLHHIQSEHKRRTAIREAFLKLTQIIPSLKEEDSRSEITVLSGSVEWLWTLQREYRELKDKLQVKGIVMKDEWEKVIVPEFEEDIKRSKQNGNDREEEDEDAEDDEDEDINGDSDDEKNT</sequence>
<dbReference type="Pfam" id="PF23181">
    <property type="entry name" value="bHLH_INO4"/>
    <property type="match status" value="1"/>
</dbReference>
<dbReference type="GO" id="GO:0005634">
    <property type="term" value="C:nucleus"/>
    <property type="evidence" value="ECO:0007669"/>
    <property type="project" value="UniProtKB-SubCell"/>
</dbReference>
<feature type="domain" description="BHLH" evidence="7">
    <location>
        <begin position="26"/>
        <end position="78"/>
    </location>
</feature>